<dbReference type="PROSITE" id="PS50893">
    <property type="entry name" value="ABC_TRANSPORTER_2"/>
    <property type="match status" value="1"/>
</dbReference>
<evidence type="ECO:0000259" key="9">
    <source>
        <dbReference type="PROSITE" id="PS50893"/>
    </source>
</evidence>
<evidence type="ECO:0000256" key="3">
    <source>
        <dbReference type="ARBA" id="ARBA00022741"/>
    </source>
</evidence>
<evidence type="ECO:0000313" key="12">
    <source>
        <dbReference type="Proteomes" id="UP000516230"/>
    </source>
</evidence>
<dbReference type="GO" id="GO:0005524">
    <property type="term" value="F:ATP binding"/>
    <property type="evidence" value="ECO:0007669"/>
    <property type="project" value="UniProtKB-KW"/>
</dbReference>
<evidence type="ECO:0000259" key="10">
    <source>
        <dbReference type="PROSITE" id="PS50929"/>
    </source>
</evidence>
<keyword evidence="3" id="KW-0547">Nucleotide-binding</keyword>
<evidence type="ECO:0000256" key="5">
    <source>
        <dbReference type="ARBA" id="ARBA00022989"/>
    </source>
</evidence>
<feature type="domain" description="ABC transporter" evidence="9">
    <location>
        <begin position="338"/>
        <end position="587"/>
    </location>
</feature>
<comment type="subcellular location">
    <subcellularLocation>
        <location evidence="1">Cell membrane</location>
        <topology evidence="1">Multi-pass membrane protein</topology>
    </subcellularLocation>
</comment>
<keyword evidence="12" id="KW-1185">Reference proteome</keyword>
<evidence type="ECO:0000256" key="2">
    <source>
        <dbReference type="ARBA" id="ARBA00022692"/>
    </source>
</evidence>
<feature type="domain" description="ABC transmembrane type-1" evidence="10">
    <location>
        <begin position="26"/>
        <end position="304"/>
    </location>
</feature>
<feature type="compositionally biased region" description="Gly residues" evidence="7">
    <location>
        <begin position="597"/>
        <end position="606"/>
    </location>
</feature>
<dbReference type="SMART" id="SM00382">
    <property type="entry name" value="AAA"/>
    <property type="match status" value="1"/>
</dbReference>
<dbReference type="GO" id="GO:0034040">
    <property type="term" value="F:ATPase-coupled lipid transmembrane transporter activity"/>
    <property type="evidence" value="ECO:0007669"/>
    <property type="project" value="TreeGrafter"/>
</dbReference>
<dbReference type="KEGG" id="sgj:IAG43_00505"/>
<dbReference type="InterPro" id="IPR003593">
    <property type="entry name" value="AAA+_ATPase"/>
</dbReference>
<evidence type="ECO:0000256" key="4">
    <source>
        <dbReference type="ARBA" id="ARBA00022840"/>
    </source>
</evidence>
<dbReference type="GO" id="GO:0005886">
    <property type="term" value="C:plasma membrane"/>
    <property type="evidence" value="ECO:0007669"/>
    <property type="project" value="UniProtKB-SubCell"/>
</dbReference>
<evidence type="ECO:0000313" key="11">
    <source>
        <dbReference type="EMBL" id="QNP67178.1"/>
    </source>
</evidence>
<dbReference type="InterPro" id="IPR036640">
    <property type="entry name" value="ABC1_TM_sf"/>
</dbReference>
<dbReference type="SUPFAM" id="SSF90123">
    <property type="entry name" value="ABC transporter transmembrane region"/>
    <property type="match status" value="1"/>
</dbReference>
<feature type="transmembrane region" description="Helical" evidence="8">
    <location>
        <begin position="250"/>
        <end position="269"/>
    </location>
</feature>
<dbReference type="InterPro" id="IPR017871">
    <property type="entry name" value="ABC_transporter-like_CS"/>
</dbReference>
<name>A0A7H0I312_9ACTN</name>
<dbReference type="EMBL" id="CP060825">
    <property type="protein sequence ID" value="QNP67178.1"/>
    <property type="molecule type" value="Genomic_DNA"/>
</dbReference>
<dbReference type="PROSITE" id="PS50929">
    <property type="entry name" value="ABC_TM1F"/>
    <property type="match status" value="1"/>
</dbReference>
<reference evidence="11 12" key="1">
    <citation type="submission" date="2020-08" db="EMBL/GenBank/DDBJ databases">
        <title>A novel species.</title>
        <authorList>
            <person name="Gao J."/>
        </authorList>
    </citation>
    <scope>NUCLEOTIDE SEQUENCE [LARGE SCALE GENOMIC DNA]</scope>
    <source>
        <strain evidence="11 12">CRPJ-33</strain>
    </source>
</reference>
<dbReference type="Pfam" id="PF00005">
    <property type="entry name" value="ABC_tran"/>
    <property type="match status" value="1"/>
</dbReference>
<keyword evidence="2 8" id="KW-0812">Transmembrane</keyword>
<dbReference type="Proteomes" id="UP000516230">
    <property type="component" value="Chromosome"/>
</dbReference>
<dbReference type="SUPFAM" id="SSF52540">
    <property type="entry name" value="P-loop containing nucleoside triphosphate hydrolases"/>
    <property type="match status" value="1"/>
</dbReference>
<gene>
    <name evidence="11" type="ORF">IAG43_00505</name>
</gene>
<dbReference type="PANTHER" id="PTHR24221:SF646">
    <property type="entry name" value="HAEMOLYSIN SECRETION ATP-BINDING PROTEIN"/>
    <property type="match status" value="1"/>
</dbReference>
<dbReference type="InterPro" id="IPR027417">
    <property type="entry name" value="P-loop_NTPase"/>
</dbReference>
<dbReference type="AlphaFoldDB" id="A0A7H0I312"/>
<keyword evidence="4 11" id="KW-0067">ATP-binding</keyword>
<dbReference type="InterPro" id="IPR039421">
    <property type="entry name" value="Type_1_exporter"/>
</dbReference>
<sequence length="667" mass="70470">MRSAAAAFALAWRAGPAVVAAYVTVSVVAGLLPTAAALLVSSLLDRLTTPGGGSLTPVALLLVAATLGTQLTTPASEFLRGESTRALRVRVQGEMLDGVNRLPGMRHFEDPAFQDRLRLAQQAAGNAPDLLVGSVVSGLQAAVLLAGFLITVFVINPVLGAVTVLLAVPALRTQLAAGRRRAEVLRDTMGNSRREMFYGSLLSDTDTLKEVRLFNLQRYFTDRAAAELRTVVRAERGTDLRNLRERVPDLLLGAAVFGAGLLWAVRAAGRGELTVGDLSVFVTATAGIQRGVAQLASTTATAYQAALTFTYFRTLRDVPPDLELAERPRPVPALAGRLELRDVWFRYSPGSPWILRGVDLSLGAGEVTALVGVNGTGKSTLVKLLCRLYEPTRGRILWDGADLRDFDPAELRERVAAVFQDYGRYDLTAGENIGIGRVGDAGREDLVAEAAAAAGVHPRLSRLGQGYGTLLSRIFASAGAAGAAVGELLSGGEWQRVAVARAFMRRDADLMILDEPSSGLDAAAEQEIHDSLRTLRAEATVLVISHRLSTVRDADRIVVLGEGRITESGTHDELIALDGTYARLFRLQSAGYAAPEGAGGTPGDGGRTAPERKDVAGAEAVAEPEGPPDMKSGAEPVGVPEPVTTPEPVAVPEPATVPGRAEGHPHR</sequence>
<dbReference type="InterPro" id="IPR011527">
    <property type="entry name" value="ABC1_TM_dom"/>
</dbReference>
<dbReference type="CDD" id="cd03228">
    <property type="entry name" value="ABCC_MRP_Like"/>
    <property type="match status" value="1"/>
</dbReference>
<dbReference type="GO" id="GO:0140359">
    <property type="term" value="F:ABC-type transporter activity"/>
    <property type="evidence" value="ECO:0007669"/>
    <property type="project" value="InterPro"/>
</dbReference>
<evidence type="ECO:0000256" key="7">
    <source>
        <dbReference type="SAM" id="MobiDB-lite"/>
    </source>
</evidence>
<dbReference type="Pfam" id="PF00664">
    <property type="entry name" value="ABC_membrane"/>
    <property type="match status" value="1"/>
</dbReference>
<dbReference type="GO" id="GO:0016887">
    <property type="term" value="F:ATP hydrolysis activity"/>
    <property type="evidence" value="ECO:0007669"/>
    <property type="project" value="InterPro"/>
</dbReference>
<feature type="compositionally biased region" description="Low complexity" evidence="7">
    <location>
        <begin position="633"/>
        <end position="642"/>
    </location>
</feature>
<keyword evidence="6 8" id="KW-0472">Membrane</keyword>
<feature type="region of interest" description="Disordered" evidence="7">
    <location>
        <begin position="593"/>
        <end position="667"/>
    </location>
</feature>
<dbReference type="Gene3D" id="1.20.1560.10">
    <property type="entry name" value="ABC transporter type 1, transmembrane domain"/>
    <property type="match status" value="1"/>
</dbReference>
<dbReference type="PROSITE" id="PS00211">
    <property type="entry name" value="ABC_TRANSPORTER_1"/>
    <property type="match status" value="1"/>
</dbReference>
<dbReference type="InterPro" id="IPR003439">
    <property type="entry name" value="ABC_transporter-like_ATP-bd"/>
</dbReference>
<keyword evidence="5 8" id="KW-1133">Transmembrane helix</keyword>
<proteinExistence type="predicted"/>
<accession>A0A7H0I312</accession>
<evidence type="ECO:0000256" key="8">
    <source>
        <dbReference type="SAM" id="Phobius"/>
    </source>
</evidence>
<organism evidence="11 12">
    <name type="scientific">Streptomyces genisteinicus</name>
    <dbReference type="NCBI Taxonomy" id="2768068"/>
    <lineage>
        <taxon>Bacteria</taxon>
        <taxon>Bacillati</taxon>
        <taxon>Actinomycetota</taxon>
        <taxon>Actinomycetes</taxon>
        <taxon>Kitasatosporales</taxon>
        <taxon>Streptomycetaceae</taxon>
        <taxon>Streptomyces</taxon>
    </lineage>
</organism>
<protein>
    <submittedName>
        <fullName evidence="11">ATP-binding cassette domain-containing protein</fullName>
    </submittedName>
</protein>
<evidence type="ECO:0000256" key="6">
    <source>
        <dbReference type="ARBA" id="ARBA00023136"/>
    </source>
</evidence>
<feature type="transmembrane region" description="Helical" evidence="8">
    <location>
        <begin position="141"/>
        <end position="171"/>
    </location>
</feature>
<evidence type="ECO:0000256" key="1">
    <source>
        <dbReference type="ARBA" id="ARBA00004651"/>
    </source>
</evidence>
<dbReference type="PANTHER" id="PTHR24221">
    <property type="entry name" value="ATP-BINDING CASSETTE SUB-FAMILY B"/>
    <property type="match status" value="1"/>
</dbReference>
<dbReference type="Gene3D" id="3.40.50.300">
    <property type="entry name" value="P-loop containing nucleotide triphosphate hydrolases"/>
    <property type="match status" value="1"/>
</dbReference>